<feature type="region of interest" description="Disordered" evidence="1">
    <location>
        <begin position="84"/>
        <end position="114"/>
    </location>
</feature>
<organism evidence="2 3">
    <name type="scientific">Streptomyces durocortorensis</name>
    <dbReference type="NCBI Taxonomy" id="2811104"/>
    <lineage>
        <taxon>Bacteria</taxon>
        <taxon>Bacillati</taxon>
        <taxon>Actinomycetota</taxon>
        <taxon>Actinomycetes</taxon>
        <taxon>Kitasatosporales</taxon>
        <taxon>Streptomycetaceae</taxon>
        <taxon>Streptomyces</taxon>
    </lineage>
</organism>
<proteinExistence type="predicted"/>
<feature type="region of interest" description="Disordered" evidence="1">
    <location>
        <begin position="228"/>
        <end position="275"/>
    </location>
</feature>
<dbReference type="Proteomes" id="UP001303236">
    <property type="component" value="Chromosome"/>
</dbReference>
<name>A0ABY9W7C7_9ACTN</name>
<reference evidence="2 3" key="1">
    <citation type="submission" date="2023-09" db="EMBL/GenBank/DDBJ databases">
        <title>Genome completion map analysis of the actinomycetes C11-1.</title>
        <authorList>
            <person name="Qin P."/>
            <person name="Guan P."/>
        </authorList>
    </citation>
    <scope>NUCLEOTIDE SEQUENCE [LARGE SCALE GENOMIC DNA]</scope>
    <source>
        <strain evidence="2 3">C11-1</strain>
    </source>
</reference>
<gene>
    <name evidence="2" type="ORF">RI138_32150</name>
</gene>
<sequence>MTDETAVMQGLWPQVLEAAKKRRRFTWILLSQKVTGLLYDGAVLTLAWENQGAVDNFDSSGSISVLEEALEEVLSRPAAVESVLDNAPPAPPTLSPVGPATPLRVPAAAPAPPSQPDVPAAFTLHRALGQTAFLMHERGDNRAAALLTEVGDVELVCSSRFADQTDAILIMPPSLVPQFTDEVLAAIEPVFVHVAGRHGLQVNGVRAAAALPEIGEDWRRVLQTKLAAEDEDTAPAQVPQAPPKEASSRPGRKETVEGQASGCSRRGKTTGGRCRRPAAEWPAYDDLPPPVAACFGHLTPEEQKACQQARDRAREEYNARWKAERAALQARGADLKPLTFTPRPCIGECISLDQVGGSDSDGASISCANCDSWVCVSCGRAQVDSVLEFCGACSEREAQCDPEPEWYGQYDSGPDTDPNPRARLTVMVNDLVKATGATHREVNAGLNRRIGVPSRVGAEEQVIRRAASAARAWLDELGSSG</sequence>
<evidence type="ECO:0000256" key="1">
    <source>
        <dbReference type="SAM" id="MobiDB-lite"/>
    </source>
</evidence>
<evidence type="ECO:0000313" key="2">
    <source>
        <dbReference type="EMBL" id="WNF31102.1"/>
    </source>
</evidence>
<evidence type="ECO:0000313" key="3">
    <source>
        <dbReference type="Proteomes" id="UP001303236"/>
    </source>
</evidence>
<protein>
    <submittedName>
        <fullName evidence="2">Uncharacterized protein</fullName>
    </submittedName>
</protein>
<accession>A0ABY9W7C7</accession>
<dbReference type="EMBL" id="CP134500">
    <property type="protein sequence ID" value="WNF31102.1"/>
    <property type="molecule type" value="Genomic_DNA"/>
</dbReference>
<feature type="compositionally biased region" description="Basic residues" evidence="1">
    <location>
        <begin position="265"/>
        <end position="275"/>
    </location>
</feature>
<keyword evidence="3" id="KW-1185">Reference proteome</keyword>